<organism evidence="1 2">
    <name type="scientific">Marmota monax</name>
    <name type="common">Woodchuck</name>
    <dbReference type="NCBI Taxonomy" id="9995"/>
    <lineage>
        <taxon>Eukaryota</taxon>
        <taxon>Metazoa</taxon>
        <taxon>Chordata</taxon>
        <taxon>Craniata</taxon>
        <taxon>Vertebrata</taxon>
        <taxon>Euteleostomi</taxon>
        <taxon>Mammalia</taxon>
        <taxon>Eutheria</taxon>
        <taxon>Euarchontoglires</taxon>
        <taxon>Glires</taxon>
        <taxon>Rodentia</taxon>
        <taxon>Sciuromorpha</taxon>
        <taxon>Sciuridae</taxon>
        <taxon>Xerinae</taxon>
        <taxon>Marmotini</taxon>
        <taxon>Marmota</taxon>
    </lineage>
</organism>
<dbReference type="EMBL" id="CABDUW010000057">
    <property type="protein sequence ID" value="VTJ55923.1"/>
    <property type="molecule type" value="Genomic_DNA"/>
</dbReference>
<protein>
    <submittedName>
        <fullName evidence="1">Uncharacterized protein</fullName>
    </submittedName>
</protein>
<keyword evidence="2" id="KW-1185">Reference proteome</keyword>
<sequence length="140" mass="15079">MSLFRSYGQRVRICGDQSESSPFPGSLKVSGLAARDRWSAGGAPRPGQSPDTDEHCPCQDLIWAVLQCTLRASLLEKFSKQILGFMDKKQFEPGTMTLRFDLGQLGWKGGVPVGCVLAEPQAWLGGTASAPLAWAHSSLA</sequence>
<feature type="non-terminal residue" evidence="1">
    <location>
        <position position="140"/>
    </location>
</feature>
<evidence type="ECO:0000313" key="1">
    <source>
        <dbReference type="EMBL" id="VTJ55923.1"/>
    </source>
</evidence>
<gene>
    <name evidence="1" type="ORF">MONAX_5E040219</name>
</gene>
<accession>A0A5E4AEW4</accession>
<comment type="caution">
    <text evidence="1">The sequence shown here is derived from an EMBL/GenBank/DDBJ whole genome shotgun (WGS) entry which is preliminary data.</text>
</comment>
<dbReference type="Proteomes" id="UP000335636">
    <property type="component" value="Unassembled WGS sequence"/>
</dbReference>
<dbReference type="AlphaFoldDB" id="A0A5E4AEW4"/>
<name>A0A5E4AEW4_MARMO</name>
<evidence type="ECO:0000313" key="2">
    <source>
        <dbReference type="Proteomes" id="UP000335636"/>
    </source>
</evidence>
<proteinExistence type="predicted"/>
<reference evidence="1" key="1">
    <citation type="submission" date="2019-04" db="EMBL/GenBank/DDBJ databases">
        <authorList>
            <person name="Alioto T."/>
            <person name="Alioto T."/>
        </authorList>
    </citation>
    <scope>NUCLEOTIDE SEQUENCE [LARGE SCALE GENOMIC DNA]</scope>
</reference>